<evidence type="ECO:0000313" key="3">
    <source>
        <dbReference type="Proteomes" id="UP000003358"/>
    </source>
</evidence>
<evidence type="ECO:0000313" key="2">
    <source>
        <dbReference type="EMBL" id="EJB28424.1"/>
    </source>
</evidence>
<dbReference type="EMBL" id="AKNS01000006">
    <property type="protein sequence ID" value="EJB28424.1"/>
    <property type="molecule type" value="Genomic_DNA"/>
</dbReference>
<name>I9Q573_HELPX</name>
<protein>
    <submittedName>
        <fullName evidence="2">Uncharacterized protein</fullName>
    </submittedName>
</protein>
<gene>
    <name evidence="2" type="ORF">HPNQ4200_1078</name>
    <name evidence="1" type="ORF">HPNQ4200_1316</name>
</gene>
<dbReference type="PATRIC" id="fig|992024.3.peg.1040"/>
<reference evidence="2 3" key="1">
    <citation type="journal article" date="2013" name="Pathog. Dis.">
        <title>Genome sequences of 65 Helicobacter pylori strains isolated from asymptomatic individuals and patients with gastric cancer, peptic ulcer disease, or gastritis.</title>
        <authorList>
            <person name="Blanchard T.G."/>
            <person name="Czinn S.J."/>
            <person name="Correa P."/>
            <person name="Nakazawa T."/>
            <person name="Keelan M."/>
            <person name="Morningstar L."/>
            <person name="Santana-Cruz I."/>
            <person name="Maroo A."/>
            <person name="McCracken C."/>
            <person name="Shefchek K."/>
            <person name="Daugherty S."/>
            <person name="Song Y."/>
            <person name="Fraser C.M."/>
            <person name="Fricke W.F."/>
        </authorList>
    </citation>
    <scope>NUCLEOTIDE SEQUENCE [LARGE SCALE GENOMIC DNA]</scope>
    <source>
        <strain evidence="2 3">NQ4200</strain>
    </source>
</reference>
<proteinExistence type="predicted"/>
<comment type="caution">
    <text evidence="2">The sequence shown here is derived from an EMBL/GenBank/DDBJ whole genome shotgun (WGS) entry which is preliminary data.</text>
</comment>
<organism evidence="2 3">
    <name type="scientific">Helicobacter pylori NQ4200</name>
    <dbReference type="NCBI Taxonomy" id="992024"/>
    <lineage>
        <taxon>Bacteria</taxon>
        <taxon>Pseudomonadati</taxon>
        <taxon>Campylobacterota</taxon>
        <taxon>Epsilonproteobacteria</taxon>
        <taxon>Campylobacterales</taxon>
        <taxon>Helicobacteraceae</taxon>
        <taxon>Helicobacter</taxon>
    </lineage>
</organism>
<dbReference type="AlphaFoldDB" id="I9Q573"/>
<accession>I9Q573</accession>
<dbReference type="EMBL" id="AKNS01000011">
    <property type="protein sequence ID" value="EJB27720.1"/>
    <property type="molecule type" value="Genomic_DNA"/>
</dbReference>
<sequence length="59" mass="6947">MVNGAFLFFNDVFLFFNDVFFILKLYSLPLNSNRSFPITLIHSFQALKFLSNSKFSFKL</sequence>
<dbReference type="Proteomes" id="UP000003358">
    <property type="component" value="Unassembled WGS sequence"/>
</dbReference>
<evidence type="ECO:0000313" key="1">
    <source>
        <dbReference type="EMBL" id="EJB27720.1"/>
    </source>
</evidence>